<dbReference type="Gene3D" id="2.60.120.1440">
    <property type="match status" value="1"/>
</dbReference>
<dbReference type="Pfam" id="PF04773">
    <property type="entry name" value="FecR"/>
    <property type="match status" value="1"/>
</dbReference>
<keyword evidence="2" id="KW-0732">Signal</keyword>
<dbReference type="RefSeq" id="WP_100689210.1">
    <property type="nucleotide sequence ID" value="NZ_JBHTBD010000002.1"/>
</dbReference>
<gene>
    <name evidence="4" type="ORF">ACFQQA_07095</name>
</gene>
<accession>A0ABW2IUN7</accession>
<dbReference type="EMBL" id="JBHTBD010000002">
    <property type="protein sequence ID" value="MFC7294485.1"/>
    <property type="molecule type" value="Genomic_DNA"/>
</dbReference>
<feature type="compositionally biased region" description="Low complexity" evidence="1">
    <location>
        <begin position="199"/>
        <end position="213"/>
    </location>
</feature>
<evidence type="ECO:0000256" key="1">
    <source>
        <dbReference type="SAM" id="MobiDB-lite"/>
    </source>
</evidence>
<dbReference type="InterPro" id="IPR006860">
    <property type="entry name" value="FecR"/>
</dbReference>
<dbReference type="PANTHER" id="PTHR38731">
    <property type="entry name" value="LIPL45-RELATED LIPOPROTEIN-RELATED"/>
    <property type="match status" value="1"/>
</dbReference>
<evidence type="ECO:0000313" key="4">
    <source>
        <dbReference type="EMBL" id="MFC7294485.1"/>
    </source>
</evidence>
<feature type="signal peptide" evidence="2">
    <location>
        <begin position="1"/>
        <end position="31"/>
    </location>
</feature>
<feature type="compositionally biased region" description="Acidic residues" evidence="1">
    <location>
        <begin position="309"/>
        <end position="320"/>
    </location>
</feature>
<feature type="region of interest" description="Disordered" evidence="1">
    <location>
        <begin position="241"/>
        <end position="320"/>
    </location>
</feature>
<evidence type="ECO:0000256" key="2">
    <source>
        <dbReference type="SAM" id="SignalP"/>
    </source>
</evidence>
<reference evidence="5" key="1">
    <citation type="journal article" date="2019" name="Int. J. Syst. Evol. Microbiol.">
        <title>The Global Catalogue of Microorganisms (GCM) 10K type strain sequencing project: providing services to taxonomists for standard genome sequencing and annotation.</title>
        <authorList>
            <consortium name="The Broad Institute Genomics Platform"/>
            <consortium name="The Broad Institute Genome Sequencing Center for Infectious Disease"/>
            <person name="Wu L."/>
            <person name="Ma J."/>
        </authorList>
    </citation>
    <scope>NUCLEOTIDE SEQUENCE [LARGE SCALE GENOMIC DNA]</scope>
    <source>
        <strain evidence="5">CCUG 60559</strain>
    </source>
</reference>
<dbReference type="Proteomes" id="UP001596506">
    <property type="component" value="Unassembled WGS sequence"/>
</dbReference>
<feature type="chain" id="PRO_5046990331" evidence="2">
    <location>
        <begin position="32"/>
        <end position="320"/>
    </location>
</feature>
<organism evidence="4 5">
    <name type="scientific">Marinobacter aromaticivorans</name>
    <dbReference type="NCBI Taxonomy" id="1494078"/>
    <lineage>
        <taxon>Bacteria</taxon>
        <taxon>Pseudomonadati</taxon>
        <taxon>Pseudomonadota</taxon>
        <taxon>Gammaproteobacteria</taxon>
        <taxon>Pseudomonadales</taxon>
        <taxon>Marinobacteraceae</taxon>
        <taxon>Marinobacter</taxon>
    </lineage>
</organism>
<evidence type="ECO:0000259" key="3">
    <source>
        <dbReference type="Pfam" id="PF04773"/>
    </source>
</evidence>
<evidence type="ECO:0000313" key="5">
    <source>
        <dbReference type="Proteomes" id="UP001596506"/>
    </source>
</evidence>
<keyword evidence="5" id="KW-1185">Reference proteome</keyword>
<comment type="caution">
    <text evidence="4">The sequence shown here is derived from an EMBL/GenBank/DDBJ whole genome shotgun (WGS) entry which is preliminary data.</text>
</comment>
<proteinExistence type="predicted"/>
<name>A0ABW2IUN7_9GAMM</name>
<feature type="region of interest" description="Disordered" evidence="1">
    <location>
        <begin position="194"/>
        <end position="213"/>
    </location>
</feature>
<sequence>MRFFTKLGRSNTCRVLLAFSALLLATIGVTAEQVRVEEVSGLVQFRATANDAWEKAEAGMSVSVPVEFRTLEDSTGLLAQSGSEFELKSSSHVVLQADADGADGLVTKIKQWFGTVFYRIERQPDQFSVETPFLVSTVKGTRFVIVSTQSSSTVTLTEGSLEVLDIATGSIQMLEPGDVAGIGAEQAGIRSYKQIPQRSAASPASAPDAFQPAIDDTQDSFESALEAMTEVASEQAVIAADNPGSNQGADDAGAGPEPDGNDGAGDDGDTGGGADDGSDDDMGGGHGNGNGNGHYDHGNGNGNGHDDHDHDDDDDDDDDD</sequence>
<feature type="compositionally biased region" description="Low complexity" evidence="1">
    <location>
        <begin position="248"/>
        <end position="258"/>
    </location>
</feature>
<protein>
    <submittedName>
        <fullName evidence="4">FecR domain-containing protein</fullName>
    </submittedName>
</protein>
<dbReference type="PANTHER" id="PTHR38731:SF3">
    <property type="entry name" value="BLL6125 PROTEIN"/>
    <property type="match status" value="1"/>
</dbReference>
<feature type="domain" description="FecR protein" evidence="3">
    <location>
        <begin position="81"/>
        <end position="161"/>
    </location>
</feature>